<evidence type="ECO:0000313" key="4">
    <source>
        <dbReference type="Proteomes" id="UP000011777"/>
    </source>
</evidence>
<evidence type="ECO:0000256" key="2">
    <source>
        <dbReference type="ARBA" id="ARBA00022737"/>
    </source>
</evidence>
<protein>
    <submittedName>
        <fullName evidence="3">Uncharacterized protein</fullName>
    </submittedName>
</protein>
<dbReference type="SMART" id="SM00369">
    <property type="entry name" value="LRR_TYP"/>
    <property type="match status" value="2"/>
</dbReference>
<keyword evidence="2" id="KW-0677">Repeat</keyword>
<keyword evidence="4" id="KW-1185">Reference proteome</keyword>
<dbReference type="SUPFAM" id="SSF52047">
    <property type="entry name" value="RNI-like"/>
    <property type="match status" value="2"/>
</dbReference>
<evidence type="ECO:0000313" key="3">
    <source>
        <dbReference type="EMBL" id="EMG46144.1"/>
    </source>
</evidence>
<keyword evidence="1" id="KW-0433">Leucine-rich repeat</keyword>
<dbReference type="Pfam" id="PF13855">
    <property type="entry name" value="LRR_8"/>
    <property type="match status" value="1"/>
</dbReference>
<proteinExistence type="predicted"/>
<dbReference type="EMBL" id="AOGT01002108">
    <property type="protein sequence ID" value="EMG46144.1"/>
    <property type="molecule type" value="Genomic_DNA"/>
</dbReference>
<comment type="caution">
    <text evidence="3">The sequence shown here is derived from an EMBL/GenBank/DDBJ whole genome shotgun (WGS) entry which is preliminary data.</text>
</comment>
<name>M3JUU6_CANMX</name>
<dbReference type="InterPro" id="IPR001611">
    <property type="entry name" value="Leu-rich_rpt"/>
</dbReference>
<dbReference type="OrthoDB" id="4024489at2759"/>
<reference evidence="3 4" key="1">
    <citation type="submission" date="2013-02" db="EMBL/GenBank/DDBJ databases">
        <title>Genome sequence of Candida maltosa Xu316, a potential industrial strain for xylitol and ethanol production.</title>
        <authorList>
            <person name="Yu J."/>
            <person name="Wang Q."/>
            <person name="Geng X."/>
            <person name="Bao W."/>
            <person name="He P."/>
            <person name="Cai J."/>
        </authorList>
    </citation>
    <scope>NUCLEOTIDE SEQUENCE [LARGE SCALE GENOMIC DNA]</scope>
    <source>
        <strain evidence="4">Xu316</strain>
    </source>
</reference>
<gene>
    <name evidence="3" type="ORF">G210_3622</name>
</gene>
<dbReference type="HOGENOM" id="CLU_021918_0_0_1"/>
<dbReference type="STRING" id="1245528.M3JUU6"/>
<evidence type="ECO:0000256" key="1">
    <source>
        <dbReference type="ARBA" id="ARBA00022614"/>
    </source>
</evidence>
<sequence>MNILDLPTEILWLIINQIPNSQLRKLIDIPELHQLIRTKVYSSIIIGGKPSIEDNDIPWFSGPDEFIQFYTDLNGSWIPKIIKFMDPLDIFQIMEISPSLLSNIHIEISFEMYSNQLDSTKSLFEKLSNLPISITKLEHVGYINHVPINLPSSVTSLTLPPGIRYDHLSFTQDSMAYLTELEIPMALQDNEMGILPSSLRKLKCSLHFKSDTHIQPLNIPSSLECLAVNYVSGCLNVIDLSGLKRLKKLVVGFCRVRDDWLFPSCLEHVENIDGGMTIEKVVDQCPFLKMLIMKGDRYYYGSDFCGCLPSCLLDLDIPVNDLGYVHSSQRVGYVHTGQRVGYMRIPDGLLRLSTHGRTHEQDELILDFIVNPLPRLSHLTLSRISTVVMIGEIPRSLRDVKLIDVQNIDFEKISQLVNLETLEIVGSLDTTEFKYHCPDTLHSLKLHSCKFTKIQINGHNLKRLILSDNIIPRITPYSLITPTSIEDLNLSQNNIFEISPDYKWPNKLMKLTLDKNKLTQIHNLPSSLRTLSCQNNKLGKDIILPESIETVLLGNNFLDMMSISMMNLGDCTHLKRLSLNNNKFTNWNSDGLLSLEYLDLSRNNIEDIKPDSFSKMKEVDLSHNNLRNIDKVSFGPMIRQVSLLSNKLSQTQIEHFIDGLLASGNNYWHLVTDSDTVPDKYKHLIDEFRILIH</sequence>
<dbReference type="Gene3D" id="3.80.10.10">
    <property type="entry name" value="Ribonuclease Inhibitor"/>
    <property type="match status" value="1"/>
</dbReference>
<accession>M3JUU6</accession>
<dbReference type="PROSITE" id="PS51450">
    <property type="entry name" value="LRR"/>
    <property type="match status" value="3"/>
</dbReference>
<dbReference type="InterPro" id="IPR003591">
    <property type="entry name" value="Leu-rich_rpt_typical-subtyp"/>
</dbReference>
<dbReference type="PANTHER" id="PTHR24366">
    <property type="entry name" value="IG(IMMUNOGLOBULIN) AND LRR(LEUCINE RICH REPEAT) DOMAINS"/>
    <property type="match status" value="1"/>
</dbReference>
<organism evidence="3 4">
    <name type="scientific">Candida maltosa (strain Xu316)</name>
    <name type="common">Yeast</name>
    <dbReference type="NCBI Taxonomy" id="1245528"/>
    <lineage>
        <taxon>Eukaryota</taxon>
        <taxon>Fungi</taxon>
        <taxon>Dikarya</taxon>
        <taxon>Ascomycota</taxon>
        <taxon>Saccharomycotina</taxon>
        <taxon>Pichiomycetes</taxon>
        <taxon>Debaryomycetaceae</taxon>
        <taxon>Candida/Lodderomyces clade</taxon>
        <taxon>Candida</taxon>
    </lineage>
</organism>
<dbReference type="InterPro" id="IPR032675">
    <property type="entry name" value="LRR_dom_sf"/>
</dbReference>
<dbReference type="AlphaFoldDB" id="M3JUU6"/>
<dbReference type="Proteomes" id="UP000011777">
    <property type="component" value="Unassembled WGS sequence"/>
</dbReference>